<dbReference type="OMA" id="INFESHI"/>
<keyword evidence="6" id="KW-1185">Reference proteome</keyword>
<keyword evidence="3" id="KW-0732">Signal</keyword>
<dbReference type="InParanoid" id="A8P8V7"/>
<dbReference type="PROSITE" id="PS51387">
    <property type="entry name" value="FAD_PCMH"/>
    <property type="match status" value="1"/>
</dbReference>
<dbReference type="InterPro" id="IPR012951">
    <property type="entry name" value="BBE"/>
</dbReference>
<feature type="signal peptide" evidence="3">
    <location>
        <begin position="1"/>
        <end position="18"/>
    </location>
</feature>
<proteinExistence type="inferred from homology"/>
<dbReference type="Proteomes" id="UP000001861">
    <property type="component" value="Unassembled WGS sequence"/>
</dbReference>
<feature type="chain" id="PRO_5002725092" evidence="3">
    <location>
        <begin position="19"/>
        <end position="579"/>
    </location>
</feature>
<dbReference type="OrthoDB" id="9983560at2759"/>
<gene>
    <name evidence="5" type="ORF">CC1G_11355</name>
</gene>
<dbReference type="EMBL" id="AACS02000011">
    <property type="protein sequence ID" value="EAU82165.2"/>
    <property type="molecule type" value="Genomic_DNA"/>
</dbReference>
<feature type="domain" description="FAD-binding PCMH-type" evidence="4">
    <location>
        <begin position="124"/>
        <end position="310"/>
    </location>
</feature>
<dbReference type="InterPro" id="IPR016169">
    <property type="entry name" value="FAD-bd_PCMH_sub2"/>
</dbReference>
<dbReference type="InterPro" id="IPR016166">
    <property type="entry name" value="FAD-bd_PCMH"/>
</dbReference>
<accession>A8P8V7</accession>
<dbReference type="GeneID" id="6016262"/>
<dbReference type="Pfam" id="PF08031">
    <property type="entry name" value="BBE"/>
    <property type="match status" value="1"/>
</dbReference>
<reference evidence="5 6" key="1">
    <citation type="journal article" date="2010" name="Proc. Natl. Acad. Sci. U.S.A.">
        <title>Insights into evolution of multicellular fungi from the assembled chromosomes of the mushroom Coprinopsis cinerea (Coprinus cinereus).</title>
        <authorList>
            <person name="Stajich J.E."/>
            <person name="Wilke S.K."/>
            <person name="Ahren D."/>
            <person name="Au C.H."/>
            <person name="Birren B.W."/>
            <person name="Borodovsky M."/>
            <person name="Burns C."/>
            <person name="Canback B."/>
            <person name="Casselton L.A."/>
            <person name="Cheng C.K."/>
            <person name="Deng J."/>
            <person name="Dietrich F.S."/>
            <person name="Fargo D.C."/>
            <person name="Farman M.L."/>
            <person name="Gathman A.C."/>
            <person name="Goldberg J."/>
            <person name="Guigo R."/>
            <person name="Hoegger P.J."/>
            <person name="Hooker J.B."/>
            <person name="Huggins A."/>
            <person name="James T.Y."/>
            <person name="Kamada T."/>
            <person name="Kilaru S."/>
            <person name="Kodira C."/>
            <person name="Kues U."/>
            <person name="Kupfer D."/>
            <person name="Kwan H.S."/>
            <person name="Lomsadze A."/>
            <person name="Li W."/>
            <person name="Lilly W.W."/>
            <person name="Ma L.J."/>
            <person name="Mackey A.J."/>
            <person name="Manning G."/>
            <person name="Martin F."/>
            <person name="Muraguchi H."/>
            <person name="Natvig D.O."/>
            <person name="Palmerini H."/>
            <person name="Ramesh M.A."/>
            <person name="Rehmeyer C.J."/>
            <person name="Roe B.A."/>
            <person name="Shenoy N."/>
            <person name="Stanke M."/>
            <person name="Ter-Hovhannisyan V."/>
            <person name="Tunlid A."/>
            <person name="Velagapudi R."/>
            <person name="Vision T.J."/>
            <person name="Zeng Q."/>
            <person name="Zolan M.E."/>
            <person name="Pukkila P.J."/>
        </authorList>
    </citation>
    <scope>NUCLEOTIDE SEQUENCE [LARGE SCALE GENOMIC DNA]</scope>
    <source>
        <strain evidence="6">Okayama-7 / 130 / ATCC MYA-4618 / FGSC 9003</strain>
    </source>
</reference>
<dbReference type="HOGENOM" id="CLU_018354_4_4_1"/>
<dbReference type="Pfam" id="PF01565">
    <property type="entry name" value="FAD_binding_4"/>
    <property type="match status" value="1"/>
</dbReference>
<sequence length="579" mass="62710">MVNLGYLLFSLLLSVAAAHSQPGKGRCRCVYGDDCWPSSDAFDALADRLSQPLLRPLPPPSPCYSWIPEDGDACNEVKQQNFNATWRSDHPGAMQNVNFEAYIFSNGTIDACPLNGTPGMVCGQGSVPPIGVDARNPEDIQAAIEFANEHYLRIVVKNTGHDYLGRSAARGAFLIWTHHMKEIEYHDAFVPSGSPNSTEQYQAITLGAGVQWAEAYQAVNEAGRTLVGGISIGGSVGAAGGWVMGGGHSALSPTYGLGVDNVLEFGVVTAEGSHVIANAYQNPSLFWALRGGGGGTYGIVTSATYKTHPISPVVTAYLQMNITSPEIAQEVITEYVRLHPTLTDQGWGGYSQVLPNHLFFIYLSPNKSVDDGNAAFNTFFELARERSNGTALAGVVPYDSFWSWFSSSFEENAGSQVGGRPEISSRLLSREAVENDPEMVARLMLSVPNGSGVPWNIVAGGAVSQVDPESTGLNPAWRQAVAQIYVGEGWGDGYNLEEIERARERLKNGTDILDPISVDSAAYLNEAMLWEEDFKKSFFGSHYDRLKAIKVEYDPDSLFLVPLGVGSEDWDKDLVCQLD</sequence>
<name>A8P8V7_COPC7</name>
<dbReference type="AlphaFoldDB" id="A8P8V7"/>
<dbReference type="KEGG" id="cci:CC1G_11355"/>
<organism evidence="5 6">
    <name type="scientific">Coprinopsis cinerea (strain Okayama-7 / 130 / ATCC MYA-4618 / FGSC 9003)</name>
    <name type="common">Inky cap fungus</name>
    <name type="synonym">Hormographiella aspergillata</name>
    <dbReference type="NCBI Taxonomy" id="240176"/>
    <lineage>
        <taxon>Eukaryota</taxon>
        <taxon>Fungi</taxon>
        <taxon>Dikarya</taxon>
        <taxon>Basidiomycota</taxon>
        <taxon>Agaricomycotina</taxon>
        <taxon>Agaricomycetes</taxon>
        <taxon>Agaricomycetidae</taxon>
        <taxon>Agaricales</taxon>
        <taxon>Agaricineae</taxon>
        <taxon>Psathyrellaceae</taxon>
        <taxon>Coprinopsis</taxon>
    </lineage>
</organism>
<keyword evidence="2" id="KW-0560">Oxidoreductase</keyword>
<protein>
    <submittedName>
        <fullName evidence="5">FAD binding domain-containing protein</fullName>
    </submittedName>
</protein>
<evidence type="ECO:0000256" key="2">
    <source>
        <dbReference type="ARBA" id="ARBA00023002"/>
    </source>
</evidence>
<dbReference type="SUPFAM" id="SSF56176">
    <property type="entry name" value="FAD-binding/transporter-associated domain-like"/>
    <property type="match status" value="1"/>
</dbReference>
<dbReference type="InterPro" id="IPR050432">
    <property type="entry name" value="FAD-linked_Oxidoreductases_BP"/>
</dbReference>
<comment type="caution">
    <text evidence="5">The sequence shown here is derived from an EMBL/GenBank/DDBJ whole genome shotgun (WGS) entry which is preliminary data.</text>
</comment>
<dbReference type="PANTHER" id="PTHR13878:SF91">
    <property type="entry name" value="FAD BINDING DOMAIN PROTEIN (AFU_ORTHOLOGUE AFUA_6G12070)-RELATED"/>
    <property type="match status" value="1"/>
</dbReference>
<dbReference type="PANTHER" id="PTHR13878">
    <property type="entry name" value="GULONOLACTONE OXIDASE"/>
    <property type="match status" value="1"/>
</dbReference>
<dbReference type="InterPro" id="IPR036318">
    <property type="entry name" value="FAD-bd_PCMH-like_sf"/>
</dbReference>
<comment type="similarity">
    <text evidence="1">Belongs to the oxygen-dependent FAD-linked oxidoreductase family.</text>
</comment>
<evidence type="ECO:0000256" key="3">
    <source>
        <dbReference type="SAM" id="SignalP"/>
    </source>
</evidence>
<dbReference type="GO" id="GO:0016491">
    <property type="term" value="F:oxidoreductase activity"/>
    <property type="evidence" value="ECO:0007669"/>
    <property type="project" value="UniProtKB-KW"/>
</dbReference>
<dbReference type="eggNOG" id="ENOG502QQWK">
    <property type="taxonomic scope" value="Eukaryota"/>
</dbReference>
<dbReference type="Gene3D" id="3.30.465.10">
    <property type="match status" value="1"/>
</dbReference>
<dbReference type="RefSeq" id="XP_001839644.2">
    <property type="nucleotide sequence ID" value="XM_001839592.2"/>
</dbReference>
<dbReference type="GO" id="GO:0071949">
    <property type="term" value="F:FAD binding"/>
    <property type="evidence" value="ECO:0007669"/>
    <property type="project" value="InterPro"/>
</dbReference>
<evidence type="ECO:0000259" key="4">
    <source>
        <dbReference type="PROSITE" id="PS51387"/>
    </source>
</evidence>
<dbReference type="InterPro" id="IPR006094">
    <property type="entry name" value="Oxid_FAD_bind_N"/>
</dbReference>
<dbReference type="VEuPathDB" id="FungiDB:CC1G_11355"/>
<evidence type="ECO:0000313" key="5">
    <source>
        <dbReference type="EMBL" id="EAU82165.2"/>
    </source>
</evidence>
<evidence type="ECO:0000256" key="1">
    <source>
        <dbReference type="ARBA" id="ARBA00005466"/>
    </source>
</evidence>
<evidence type="ECO:0000313" key="6">
    <source>
        <dbReference type="Proteomes" id="UP000001861"/>
    </source>
</evidence>